<dbReference type="Gene3D" id="2.40.370.10">
    <property type="entry name" value="AttH-like domain"/>
    <property type="match status" value="1"/>
</dbReference>
<dbReference type="Pfam" id="PF08622">
    <property type="entry name" value="Svf1"/>
    <property type="match status" value="1"/>
</dbReference>
<dbReference type="PANTHER" id="PTHR47107">
    <property type="entry name" value="SVF1-LIKE PROTEIN YDR222W-RELATED"/>
    <property type="match status" value="1"/>
</dbReference>
<dbReference type="PANTHER" id="PTHR47107:SF1">
    <property type="entry name" value="CERAMIDE-BINDING PROTEIN SVF1-RELATED"/>
    <property type="match status" value="1"/>
</dbReference>
<organism evidence="6 7">
    <name type="scientific">Diatrype stigma</name>
    <dbReference type="NCBI Taxonomy" id="117547"/>
    <lineage>
        <taxon>Eukaryota</taxon>
        <taxon>Fungi</taxon>
        <taxon>Dikarya</taxon>
        <taxon>Ascomycota</taxon>
        <taxon>Pezizomycotina</taxon>
        <taxon>Sordariomycetes</taxon>
        <taxon>Xylariomycetidae</taxon>
        <taxon>Xylariales</taxon>
        <taxon>Diatrypaceae</taxon>
        <taxon>Diatrype</taxon>
    </lineage>
</organism>
<evidence type="ECO:0000256" key="1">
    <source>
        <dbReference type="ARBA" id="ARBA00004496"/>
    </source>
</evidence>
<protein>
    <submittedName>
        <fullName evidence="6">Cell survival pathways protein</fullName>
    </submittedName>
</protein>
<feature type="domain" description="Svf1-like N-terminal" evidence="4">
    <location>
        <begin position="55"/>
        <end position="214"/>
    </location>
</feature>
<evidence type="ECO:0000256" key="2">
    <source>
        <dbReference type="ARBA" id="ARBA00009069"/>
    </source>
</evidence>
<dbReference type="AlphaFoldDB" id="A0AAN9UVL6"/>
<keyword evidence="7" id="KW-1185">Reference proteome</keyword>
<dbReference type="InterPro" id="IPR033394">
    <property type="entry name" value="Svf1-like_C"/>
</dbReference>
<dbReference type="InterPro" id="IPR023374">
    <property type="entry name" value="AttH-like_dom_sf"/>
</dbReference>
<dbReference type="EMBL" id="JAKJXP020000023">
    <property type="protein sequence ID" value="KAK7754107.1"/>
    <property type="molecule type" value="Genomic_DNA"/>
</dbReference>
<evidence type="ECO:0000256" key="3">
    <source>
        <dbReference type="ARBA" id="ARBA00022490"/>
    </source>
</evidence>
<dbReference type="Proteomes" id="UP001320420">
    <property type="component" value="Unassembled WGS sequence"/>
</dbReference>
<dbReference type="SUPFAM" id="SSF159245">
    <property type="entry name" value="AttH-like"/>
    <property type="match status" value="1"/>
</dbReference>
<evidence type="ECO:0000259" key="5">
    <source>
        <dbReference type="Pfam" id="PF17187"/>
    </source>
</evidence>
<evidence type="ECO:0000313" key="7">
    <source>
        <dbReference type="Proteomes" id="UP001320420"/>
    </source>
</evidence>
<comment type="similarity">
    <text evidence="2">Belongs to the SVF1 family.</text>
</comment>
<name>A0AAN9UVL6_9PEZI</name>
<proteinExistence type="inferred from homology"/>
<feature type="domain" description="Svf1-like C-terminal" evidence="5">
    <location>
        <begin position="216"/>
        <end position="380"/>
    </location>
</feature>
<dbReference type="GO" id="GO:0006979">
    <property type="term" value="P:response to oxidative stress"/>
    <property type="evidence" value="ECO:0007669"/>
    <property type="project" value="InterPro"/>
</dbReference>
<reference evidence="6 7" key="1">
    <citation type="submission" date="2024-02" db="EMBL/GenBank/DDBJ databases">
        <title>De novo assembly and annotation of 12 fungi associated with fruit tree decline syndrome in Ontario, Canada.</title>
        <authorList>
            <person name="Sulman M."/>
            <person name="Ellouze W."/>
            <person name="Ilyukhin E."/>
        </authorList>
    </citation>
    <scope>NUCLEOTIDE SEQUENCE [LARGE SCALE GENOMIC DNA]</scope>
    <source>
        <strain evidence="6 7">M11/M66-122</strain>
    </source>
</reference>
<comment type="caution">
    <text evidence="6">The sequence shown here is derived from an EMBL/GenBank/DDBJ whole genome shotgun (WGS) entry which is preliminary data.</text>
</comment>
<dbReference type="InterPro" id="IPR013931">
    <property type="entry name" value="Svf1-like_N"/>
</dbReference>
<keyword evidence="3" id="KW-0963">Cytoplasm</keyword>
<comment type="subcellular location">
    <subcellularLocation>
        <location evidence="1">Cytoplasm</location>
    </subcellularLocation>
</comment>
<dbReference type="InterPro" id="IPR051385">
    <property type="entry name" value="Ceramide-binding_SVF1"/>
</dbReference>
<dbReference type="GO" id="GO:0005737">
    <property type="term" value="C:cytoplasm"/>
    <property type="evidence" value="ECO:0007669"/>
    <property type="project" value="UniProtKB-SubCell"/>
</dbReference>
<accession>A0AAN9UVL6</accession>
<sequence>MFNWAKQTLANVVGTEEPIYGPSAIKSVAEDAKQTPYTELTRDDMKWATVDGTSVETQTFYLMADSGHLTFIQVIYSNVVGIRTTCQFNTKIFYPDPSKPNLWSSTPLSDADFSDDKTSFYAQDCAVELSEDGKSYTIKSMNDKKSLVNVKVTQTAPGFVAGKNGKTLYGTDLSHPWGEMRHAFWPRCVAEGSIITEEGTIDFKGKAFFSHALQGMKPHHAAARWNFANFQGPTYSAFIMEFTTPPSYGSTIVSVGGVVKDGEVVTAGSQPVVKHLKTKQDSENDWPEPTEAKYTWTGATKDGKPAEAFIEGPLEDKLDRIDVMAEVPGFVKTIVASAVGTKPYIYQYSPRKTPVTLKLKIGDEEISEEGRLFCEATFISGE</sequence>
<evidence type="ECO:0000313" key="6">
    <source>
        <dbReference type="EMBL" id="KAK7754107.1"/>
    </source>
</evidence>
<dbReference type="Pfam" id="PF17187">
    <property type="entry name" value="Svf1_C"/>
    <property type="match status" value="1"/>
</dbReference>
<evidence type="ECO:0000259" key="4">
    <source>
        <dbReference type="Pfam" id="PF08622"/>
    </source>
</evidence>
<gene>
    <name evidence="6" type="primary">SVF1</name>
    <name evidence="6" type="ORF">SLS62_003953</name>
</gene>